<protein>
    <submittedName>
        <fullName evidence="2">Uncharacterized protein</fullName>
    </submittedName>
</protein>
<feature type="region of interest" description="Disordered" evidence="1">
    <location>
        <begin position="229"/>
        <end position="313"/>
    </location>
</feature>
<sequence length="427" mass="45249">MHISGKYEPLLLVGVVLALTSPRSARRLAPTGWPRRLLVGVAVPLELVPLAWWTLAAAADPHPTTAVSSSSCLVDAGAPPALPGAVPILPRFERQALPSCPVSRWPLPARSLRQREARPLRGTESSSVSSARTGASVPGAARYPPASAVAGGNTTGVCPRWAAVLGGRWGRWGGLLSGCPRSLTLAAAWRWCAPTDCDGLPGAGSDPSSVCESATSSFRPGAPWLRGLSVGAAGDGVPDRGRRPVQPQIGWGGERTDGGGRRGRGRPGSRRPTVKFQMGAGRSGLAMEQAPPEVRAKSHKGRPSKGGRRKDVMEATDEAGEYWIYTGEGEVPDDVTHVRVSDDVTVLRTRAFYRRERLVAVQLHEGLVEVGNEAFSSCTSLECVRIPSSVTTVGAYAFGKCSKLRHVEFPEDSRVGAIMDCAFQECV</sequence>
<name>K0RQU0_THAOC</name>
<reference evidence="2 3" key="1">
    <citation type="journal article" date="2012" name="Genome Biol.">
        <title>Genome and low-iron response of an oceanic diatom adapted to chronic iron limitation.</title>
        <authorList>
            <person name="Lommer M."/>
            <person name="Specht M."/>
            <person name="Roy A.S."/>
            <person name="Kraemer L."/>
            <person name="Andreson R."/>
            <person name="Gutowska M.A."/>
            <person name="Wolf J."/>
            <person name="Bergner S.V."/>
            <person name="Schilhabel M.B."/>
            <person name="Klostermeier U.C."/>
            <person name="Beiko R.G."/>
            <person name="Rosenstiel P."/>
            <person name="Hippler M."/>
            <person name="Laroche J."/>
        </authorList>
    </citation>
    <scope>NUCLEOTIDE SEQUENCE [LARGE SCALE GENOMIC DNA]</scope>
    <source>
        <strain evidence="2 3">CCMP1005</strain>
    </source>
</reference>
<dbReference type="Gene3D" id="3.80.10.10">
    <property type="entry name" value="Ribonuclease Inhibitor"/>
    <property type="match status" value="1"/>
</dbReference>
<comment type="caution">
    <text evidence="2">The sequence shown here is derived from an EMBL/GenBank/DDBJ whole genome shotgun (WGS) entry which is preliminary data.</text>
</comment>
<keyword evidence="3" id="KW-1185">Reference proteome</keyword>
<organism evidence="2 3">
    <name type="scientific">Thalassiosira oceanica</name>
    <name type="common">Marine diatom</name>
    <dbReference type="NCBI Taxonomy" id="159749"/>
    <lineage>
        <taxon>Eukaryota</taxon>
        <taxon>Sar</taxon>
        <taxon>Stramenopiles</taxon>
        <taxon>Ochrophyta</taxon>
        <taxon>Bacillariophyta</taxon>
        <taxon>Coscinodiscophyceae</taxon>
        <taxon>Thalassiosirophycidae</taxon>
        <taxon>Thalassiosirales</taxon>
        <taxon>Thalassiosiraceae</taxon>
        <taxon>Thalassiosira</taxon>
    </lineage>
</organism>
<dbReference type="InterPro" id="IPR032675">
    <property type="entry name" value="LRR_dom_sf"/>
</dbReference>
<proteinExistence type="predicted"/>
<dbReference type="Pfam" id="PF13306">
    <property type="entry name" value="LRR_5"/>
    <property type="match status" value="1"/>
</dbReference>
<evidence type="ECO:0000313" key="2">
    <source>
        <dbReference type="EMBL" id="EJK54719.1"/>
    </source>
</evidence>
<dbReference type="Proteomes" id="UP000266841">
    <property type="component" value="Unassembled WGS sequence"/>
</dbReference>
<evidence type="ECO:0000256" key="1">
    <source>
        <dbReference type="SAM" id="MobiDB-lite"/>
    </source>
</evidence>
<feature type="compositionally biased region" description="Low complexity" evidence="1">
    <location>
        <begin position="122"/>
        <end position="137"/>
    </location>
</feature>
<gene>
    <name evidence="2" type="ORF">THAOC_25629</name>
</gene>
<evidence type="ECO:0000313" key="3">
    <source>
        <dbReference type="Proteomes" id="UP000266841"/>
    </source>
</evidence>
<feature type="compositionally biased region" description="Basic residues" evidence="1">
    <location>
        <begin position="297"/>
        <end position="308"/>
    </location>
</feature>
<feature type="region of interest" description="Disordered" evidence="1">
    <location>
        <begin position="113"/>
        <end position="143"/>
    </location>
</feature>
<dbReference type="OrthoDB" id="191683at2759"/>
<feature type="non-terminal residue" evidence="2">
    <location>
        <position position="427"/>
    </location>
</feature>
<dbReference type="InterPro" id="IPR026906">
    <property type="entry name" value="LRR_5"/>
</dbReference>
<dbReference type="EMBL" id="AGNL01035394">
    <property type="protein sequence ID" value="EJK54719.1"/>
    <property type="molecule type" value="Genomic_DNA"/>
</dbReference>
<dbReference type="AlphaFoldDB" id="K0RQU0"/>
<accession>K0RQU0</accession>
<feature type="compositionally biased region" description="Basic residues" evidence="1">
    <location>
        <begin position="261"/>
        <end position="273"/>
    </location>
</feature>